<accession>A0ACB7S9V6</accession>
<proteinExistence type="predicted"/>
<protein>
    <submittedName>
        <fullName evidence="1">Uncharacterized protein</fullName>
    </submittedName>
</protein>
<dbReference type="Proteomes" id="UP000821845">
    <property type="component" value="Chromosome 5"/>
</dbReference>
<sequence length="82" mass="9417">MNWLKRLKMKDELPAKFPKPHNLTNCRILTNTDKDSQLLEAVTRTLATGLIPCYEDEAEDWVNADEACHMSLILLSVPCLWC</sequence>
<gene>
    <name evidence="1" type="ORF">HPB50_024854</name>
</gene>
<name>A0ACB7S9V6_HYAAI</name>
<evidence type="ECO:0000313" key="1">
    <source>
        <dbReference type="EMBL" id="KAH6931510.1"/>
    </source>
</evidence>
<comment type="caution">
    <text evidence="1">The sequence shown here is derived from an EMBL/GenBank/DDBJ whole genome shotgun (WGS) entry which is preliminary data.</text>
</comment>
<dbReference type="EMBL" id="CM023485">
    <property type="protein sequence ID" value="KAH6931510.1"/>
    <property type="molecule type" value="Genomic_DNA"/>
</dbReference>
<keyword evidence="2" id="KW-1185">Reference proteome</keyword>
<organism evidence="1 2">
    <name type="scientific">Hyalomma asiaticum</name>
    <name type="common">Tick</name>
    <dbReference type="NCBI Taxonomy" id="266040"/>
    <lineage>
        <taxon>Eukaryota</taxon>
        <taxon>Metazoa</taxon>
        <taxon>Ecdysozoa</taxon>
        <taxon>Arthropoda</taxon>
        <taxon>Chelicerata</taxon>
        <taxon>Arachnida</taxon>
        <taxon>Acari</taxon>
        <taxon>Parasitiformes</taxon>
        <taxon>Ixodida</taxon>
        <taxon>Ixodoidea</taxon>
        <taxon>Ixodidae</taxon>
        <taxon>Hyalomminae</taxon>
        <taxon>Hyalomma</taxon>
    </lineage>
</organism>
<evidence type="ECO:0000313" key="2">
    <source>
        <dbReference type="Proteomes" id="UP000821845"/>
    </source>
</evidence>
<reference evidence="1" key="1">
    <citation type="submission" date="2020-05" db="EMBL/GenBank/DDBJ databases">
        <title>Large-scale comparative analyses of tick genomes elucidate their genetic diversity and vector capacities.</title>
        <authorList>
            <person name="Jia N."/>
            <person name="Wang J."/>
            <person name="Shi W."/>
            <person name="Du L."/>
            <person name="Sun Y."/>
            <person name="Zhan W."/>
            <person name="Jiang J."/>
            <person name="Wang Q."/>
            <person name="Zhang B."/>
            <person name="Ji P."/>
            <person name="Sakyi L.B."/>
            <person name="Cui X."/>
            <person name="Yuan T."/>
            <person name="Jiang B."/>
            <person name="Yang W."/>
            <person name="Lam T.T.-Y."/>
            <person name="Chang Q."/>
            <person name="Ding S."/>
            <person name="Wang X."/>
            <person name="Zhu J."/>
            <person name="Ruan X."/>
            <person name="Zhao L."/>
            <person name="Wei J."/>
            <person name="Que T."/>
            <person name="Du C."/>
            <person name="Cheng J."/>
            <person name="Dai P."/>
            <person name="Han X."/>
            <person name="Huang E."/>
            <person name="Gao Y."/>
            <person name="Liu J."/>
            <person name="Shao H."/>
            <person name="Ye R."/>
            <person name="Li L."/>
            <person name="Wei W."/>
            <person name="Wang X."/>
            <person name="Wang C."/>
            <person name="Yang T."/>
            <person name="Huo Q."/>
            <person name="Li W."/>
            <person name="Guo W."/>
            <person name="Chen H."/>
            <person name="Zhou L."/>
            <person name="Ni X."/>
            <person name="Tian J."/>
            <person name="Zhou Y."/>
            <person name="Sheng Y."/>
            <person name="Liu T."/>
            <person name="Pan Y."/>
            <person name="Xia L."/>
            <person name="Li J."/>
            <person name="Zhao F."/>
            <person name="Cao W."/>
        </authorList>
    </citation>
    <scope>NUCLEOTIDE SEQUENCE</scope>
    <source>
        <strain evidence="1">Hyas-2018</strain>
    </source>
</reference>